<dbReference type="EMBL" id="LT607750">
    <property type="protein sequence ID" value="SCG57223.1"/>
    <property type="molecule type" value="Genomic_DNA"/>
</dbReference>
<dbReference type="Proteomes" id="UP000198217">
    <property type="component" value="Chromosome I"/>
</dbReference>
<name>A0A1C5IGM6_9ACTN</name>
<proteinExistence type="predicted"/>
<dbReference type="AlphaFoldDB" id="A0A1C5IGM6"/>
<keyword evidence="2" id="KW-1185">Reference proteome</keyword>
<gene>
    <name evidence="1" type="ORF">GA0070609_3274</name>
</gene>
<reference evidence="1 2" key="1">
    <citation type="submission" date="2016-06" db="EMBL/GenBank/DDBJ databases">
        <authorList>
            <person name="Kjaerup R.B."/>
            <person name="Dalgaard T.S."/>
            <person name="Juul-Madsen H.R."/>
        </authorList>
    </citation>
    <scope>NUCLEOTIDE SEQUENCE [LARGE SCALE GENOMIC DNA]</scope>
    <source>
        <strain evidence="1 2">DSM 43904</strain>
    </source>
</reference>
<organism evidence="1 2">
    <name type="scientific">Micromonospora echinaurantiaca</name>
    <dbReference type="NCBI Taxonomy" id="47857"/>
    <lineage>
        <taxon>Bacteria</taxon>
        <taxon>Bacillati</taxon>
        <taxon>Actinomycetota</taxon>
        <taxon>Actinomycetes</taxon>
        <taxon>Micromonosporales</taxon>
        <taxon>Micromonosporaceae</taxon>
        <taxon>Micromonospora</taxon>
    </lineage>
</organism>
<sequence>MLEKSTTAAEPAAVAKNWLGQPANGVDAGLVAHLVEQPGRACG</sequence>
<evidence type="ECO:0000313" key="1">
    <source>
        <dbReference type="EMBL" id="SCG57223.1"/>
    </source>
</evidence>
<evidence type="ECO:0000313" key="2">
    <source>
        <dbReference type="Proteomes" id="UP000198217"/>
    </source>
</evidence>
<protein>
    <submittedName>
        <fullName evidence="1">Uncharacterized protein</fullName>
    </submittedName>
</protein>
<accession>A0A1C5IGM6</accession>